<evidence type="ECO:0000256" key="1">
    <source>
        <dbReference type="ARBA" id="ARBA00010187"/>
    </source>
</evidence>
<reference evidence="5" key="1">
    <citation type="submission" date="2022-11" db="EMBL/GenBank/DDBJ databases">
        <title>Centuries of genome instability and evolution in soft-shell clam transmissible cancer (bioRxiv).</title>
        <authorList>
            <person name="Hart S.F.M."/>
            <person name="Yonemitsu M.A."/>
            <person name="Giersch R.M."/>
            <person name="Beal B.F."/>
            <person name="Arriagada G."/>
            <person name="Davis B.W."/>
            <person name="Ostrander E.A."/>
            <person name="Goff S.P."/>
            <person name="Metzger M.J."/>
        </authorList>
    </citation>
    <scope>NUCLEOTIDE SEQUENCE</scope>
    <source>
        <strain evidence="5">MELC-2E11</strain>
        <tissue evidence="5">Siphon/mantle</tissue>
    </source>
</reference>
<dbReference type="PANTHER" id="PTHR21630:SF10">
    <property type="entry name" value="VENTRICULAR ZONE-EXPRESSED PH DOMAIN-CONTAINING PROTEIN HOMOLOG 1"/>
    <property type="match status" value="1"/>
</dbReference>
<name>A0ABY7EYF5_MYAAR</name>
<evidence type="ECO:0000313" key="5">
    <source>
        <dbReference type="EMBL" id="WAR14395.1"/>
    </source>
</evidence>
<dbReference type="Proteomes" id="UP001164746">
    <property type="component" value="Chromosome 9"/>
</dbReference>
<dbReference type="Pfam" id="PF00169">
    <property type="entry name" value="PH"/>
    <property type="match status" value="1"/>
</dbReference>
<comment type="similarity">
    <text evidence="1">Belongs to the MELT/VEPH family.</text>
</comment>
<dbReference type="EMBL" id="CP111020">
    <property type="protein sequence ID" value="WAR14395.1"/>
    <property type="molecule type" value="Genomic_DNA"/>
</dbReference>
<protein>
    <submittedName>
        <fullName evidence="5">MELT-like protein</fullName>
    </submittedName>
</protein>
<keyword evidence="2" id="KW-0472">Membrane</keyword>
<comment type="subcellular location">
    <subcellularLocation>
        <location evidence="3">Endomembrane system</location>
        <topology evidence="3">Peripheral membrane protein</topology>
        <orientation evidence="3">Cytoplasmic side</orientation>
    </subcellularLocation>
</comment>
<dbReference type="InterPro" id="IPR011993">
    <property type="entry name" value="PH-like_dom_sf"/>
</dbReference>
<evidence type="ECO:0000256" key="2">
    <source>
        <dbReference type="ARBA" id="ARBA00023136"/>
    </source>
</evidence>
<evidence type="ECO:0000256" key="3">
    <source>
        <dbReference type="ARBA" id="ARBA00029433"/>
    </source>
</evidence>
<accession>A0ABY7EYF5</accession>
<dbReference type="PANTHER" id="PTHR21630">
    <property type="entry name" value="VEPH-A/MELTED"/>
    <property type="match status" value="1"/>
</dbReference>
<gene>
    <name evidence="5" type="ORF">MAR_004500</name>
</gene>
<proteinExistence type="inferred from homology"/>
<dbReference type="SMART" id="SM00233">
    <property type="entry name" value="PH"/>
    <property type="match status" value="1"/>
</dbReference>
<dbReference type="InterPro" id="IPR039888">
    <property type="entry name" value="Melted-like"/>
</dbReference>
<organism evidence="5 6">
    <name type="scientific">Mya arenaria</name>
    <name type="common">Soft-shell clam</name>
    <dbReference type="NCBI Taxonomy" id="6604"/>
    <lineage>
        <taxon>Eukaryota</taxon>
        <taxon>Metazoa</taxon>
        <taxon>Spiralia</taxon>
        <taxon>Lophotrochozoa</taxon>
        <taxon>Mollusca</taxon>
        <taxon>Bivalvia</taxon>
        <taxon>Autobranchia</taxon>
        <taxon>Heteroconchia</taxon>
        <taxon>Euheterodonta</taxon>
        <taxon>Imparidentia</taxon>
        <taxon>Neoheterodontei</taxon>
        <taxon>Myida</taxon>
        <taxon>Myoidea</taxon>
        <taxon>Myidae</taxon>
        <taxon>Mya</taxon>
    </lineage>
</organism>
<dbReference type="SUPFAM" id="SSF50729">
    <property type="entry name" value="PH domain-like"/>
    <property type="match status" value="1"/>
</dbReference>
<dbReference type="InterPro" id="IPR001849">
    <property type="entry name" value="PH_domain"/>
</dbReference>
<evidence type="ECO:0000259" key="4">
    <source>
        <dbReference type="PROSITE" id="PS50003"/>
    </source>
</evidence>
<dbReference type="PROSITE" id="PS50003">
    <property type="entry name" value="PH_DOMAIN"/>
    <property type="match status" value="1"/>
</dbReference>
<feature type="domain" description="PH" evidence="4">
    <location>
        <begin position="112"/>
        <end position="209"/>
    </location>
</feature>
<sequence>MYEQLLTLLGRKEMVAMNRNTAQSASALSKQDLSMSSLKHCWDALYPEKGNSGYITFVTSSFPSAKDHDALLQELHGDRYFDVFEFNAPRKYWACFMCNHPEKMSELMPDGCPVIAGQLKEKKGRWKFLKRWKTRYFTLFGSQIKYSKSDSRKETLPVREIQSVKAVRKGIRDIPKAFEIFTTDQNYVFKAKGQQNIEPWVQRIHLAVAKAQNDGDCTVVENVTIPTIPTRPRFAVRDTKL</sequence>
<keyword evidence="6" id="KW-1185">Reference proteome</keyword>
<evidence type="ECO:0000313" key="6">
    <source>
        <dbReference type="Proteomes" id="UP001164746"/>
    </source>
</evidence>
<dbReference type="Gene3D" id="2.30.29.30">
    <property type="entry name" value="Pleckstrin-homology domain (PH domain)/Phosphotyrosine-binding domain (PTB)"/>
    <property type="match status" value="1"/>
</dbReference>